<keyword evidence="3" id="KW-1185">Reference proteome</keyword>
<proteinExistence type="predicted"/>
<dbReference type="Proteomes" id="UP000028875">
    <property type="component" value="Unassembled WGS sequence"/>
</dbReference>
<dbReference type="EMBL" id="CCDP010000003">
    <property type="protein sequence ID" value="CDQ41781.1"/>
    <property type="molecule type" value="Genomic_DNA"/>
</dbReference>
<feature type="domain" description="Primase C-terminal 1" evidence="1">
    <location>
        <begin position="279"/>
        <end position="335"/>
    </location>
</feature>
<dbReference type="eggNOG" id="COG1467">
    <property type="taxonomic scope" value="Bacteria"/>
</dbReference>
<sequence>MVMSNTENENVFVECGADLNHDKYKFRRKQFMWPNQAELFRKHYNNFGVYQTVMHYINPIWITDDKNRMIINASDSLKFGDFYLDFDYVIASEEDYLKIKEDVAKAVRYLTIILSIDISQIQFFFSGNKGIHLTVDAGVMGLEPHQALNQIYKEIANDVERYCKHETIDTRVYDDKRMFRMVNSINKKSGLYKIPITYDEFKNCNFADIVELARQPRELKKPDVIFSSKAKKAFEKYIEIWTERVNSIKTYEGKIRKLKVEPPCIKRMREKLFKETIDERNNSAAALTSFYFQQGMQREEAMHRMILWGQENCQPPLRKNEIETTVNSVYNSQYRYGCETFKKLSGVCEKEICPLFNKEYNVANQEGEDDESTE</sequence>
<dbReference type="Gene3D" id="3.90.920.10">
    <property type="entry name" value="DNA primase, PRIM domain"/>
    <property type="match status" value="1"/>
</dbReference>
<name>A0A024QIJ3_9BACI</name>
<gene>
    <name evidence="2" type="ORF">BN990_04158</name>
</gene>
<dbReference type="InterPro" id="IPR014820">
    <property type="entry name" value="PriCT_1"/>
</dbReference>
<evidence type="ECO:0000313" key="2">
    <source>
        <dbReference type="EMBL" id="CDQ41781.1"/>
    </source>
</evidence>
<evidence type="ECO:0000259" key="1">
    <source>
        <dbReference type="Pfam" id="PF08708"/>
    </source>
</evidence>
<dbReference type="STRING" id="1462526.BN990_04158"/>
<accession>A0A024QIJ3</accession>
<organism evidence="2 3">
    <name type="scientific">Virgibacillus massiliensis</name>
    <dbReference type="NCBI Taxonomy" id="1462526"/>
    <lineage>
        <taxon>Bacteria</taxon>
        <taxon>Bacillati</taxon>
        <taxon>Bacillota</taxon>
        <taxon>Bacilli</taxon>
        <taxon>Bacillales</taxon>
        <taxon>Bacillaceae</taxon>
        <taxon>Virgibacillus</taxon>
    </lineage>
</organism>
<protein>
    <submittedName>
        <fullName evidence="2">DNA primase small subunit</fullName>
    </submittedName>
</protein>
<comment type="caution">
    <text evidence="2">The sequence shown here is derived from an EMBL/GenBank/DDBJ whole genome shotgun (WGS) entry which is preliminary data.</text>
</comment>
<dbReference type="Pfam" id="PF08708">
    <property type="entry name" value="PriCT_1"/>
    <property type="match status" value="1"/>
</dbReference>
<dbReference type="SUPFAM" id="SSF56747">
    <property type="entry name" value="Prim-pol domain"/>
    <property type="match status" value="1"/>
</dbReference>
<evidence type="ECO:0000313" key="3">
    <source>
        <dbReference type="Proteomes" id="UP000028875"/>
    </source>
</evidence>
<dbReference type="OrthoDB" id="268750at2"/>
<dbReference type="AlphaFoldDB" id="A0A024QIJ3"/>
<reference evidence="2 3" key="1">
    <citation type="submission" date="2014-03" db="EMBL/GenBank/DDBJ databases">
        <authorList>
            <person name="Urmite Genomes U."/>
        </authorList>
    </citation>
    <scope>NUCLEOTIDE SEQUENCE [LARGE SCALE GENOMIC DNA]</scope>
    <source>
        <strain evidence="2 3">Vm-5</strain>
    </source>
</reference>
<reference evidence="3" key="2">
    <citation type="submission" date="2014-05" db="EMBL/GenBank/DDBJ databases">
        <title>Draft genome sequence of Virgibacillus massiliensis Vm-5.</title>
        <authorList>
            <person name="Khelaifia S."/>
            <person name="Croce O."/>
            <person name="Lagier J.C."/>
            <person name="Raoult D."/>
        </authorList>
    </citation>
    <scope>NUCLEOTIDE SEQUENCE [LARGE SCALE GENOMIC DNA]</scope>
    <source>
        <strain evidence="3">Vm-5</strain>
    </source>
</reference>